<name>A0AA86JHU0_9CAUD</name>
<proteinExistence type="predicted"/>
<evidence type="ECO:0000313" key="1">
    <source>
        <dbReference type="EMBL" id="BES79970.1"/>
    </source>
</evidence>
<evidence type="ECO:0000313" key="2">
    <source>
        <dbReference type="Proteomes" id="UP001304813"/>
    </source>
</evidence>
<protein>
    <submittedName>
        <fullName evidence="1">Structural protein</fullName>
    </submittedName>
</protein>
<sequence>MDIPSYKIDESKHLYFEALTNYVFSENCYLAAGIKSKKIKSKNSIVARTIKTPYLYKRGDVRTYQSKLEKALHRDYKNYIIENHEFFAAGKFHSVFVYNLIHEINRRDLSNMKKLLEDSLTNVIKKVLKKMNSPYKFDDSMIFQTNEVKVPSLDDKMESIKIRLSIIID</sequence>
<dbReference type="Proteomes" id="UP001304813">
    <property type="component" value="Segment"/>
</dbReference>
<reference evidence="1 2" key="1">
    <citation type="submission" date="2023-09" db="EMBL/GenBank/DDBJ databases">
        <title>Analysis of phage genome (vB_Yru_GN1) of the bacterium (Yersinia ruckeri).</title>
        <authorList>
            <person name="Ganjoor M.S."/>
            <person name="Bouzari M."/>
            <person name="Soleimani-Delfan A."/>
        </authorList>
    </citation>
    <scope>NUCLEOTIDE SEQUENCE [LARGE SCALE GENOMIC DNA]</scope>
    <source>
        <strain evidence="2">vB_Yru_GN1</strain>
    </source>
</reference>
<organism evidence="1 2">
    <name type="scientific">Yersinia phage vB_Yru_GN1</name>
    <dbReference type="NCBI Taxonomy" id="3074381"/>
    <lineage>
        <taxon>Viruses</taxon>
        <taxon>Duplodnaviria</taxon>
        <taxon>Heunggongvirae</taxon>
        <taxon>Uroviricota</taxon>
        <taxon>Caudoviricetes</taxon>
        <taxon>Caudoviricetes incertae sedis</taxon>
        <taxon>Sepahanvirus</taxon>
        <taxon>Sepahanvirus vB-Yru-GN1</taxon>
    </lineage>
</organism>
<keyword evidence="2" id="KW-1185">Reference proteome</keyword>
<dbReference type="EMBL" id="LC779065">
    <property type="protein sequence ID" value="BES79970.1"/>
    <property type="molecule type" value="Genomic_DNA"/>
</dbReference>
<accession>A0AA86JHU0</accession>